<organism evidence="1">
    <name type="scientific">bioreactor metagenome</name>
    <dbReference type="NCBI Taxonomy" id="1076179"/>
    <lineage>
        <taxon>unclassified sequences</taxon>
        <taxon>metagenomes</taxon>
        <taxon>ecological metagenomes</taxon>
    </lineage>
</organism>
<accession>A0A645J1J3</accession>
<comment type="caution">
    <text evidence="1">The sequence shown here is derived from an EMBL/GenBank/DDBJ whole genome shotgun (WGS) entry which is preliminary data.</text>
</comment>
<dbReference type="EMBL" id="VSSQ01129190">
    <property type="protein sequence ID" value="MPN57555.1"/>
    <property type="molecule type" value="Genomic_DNA"/>
</dbReference>
<proteinExistence type="predicted"/>
<dbReference type="AlphaFoldDB" id="A0A645J1J3"/>
<reference evidence="1" key="1">
    <citation type="submission" date="2019-08" db="EMBL/GenBank/DDBJ databases">
        <authorList>
            <person name="Kucharzyk K."/>
            <person name="Murdoch R.W."/>
            <person name="Higgins S."/>
            <person name="Loffler F."/>
        </authorList>
    </citation>
    <scope>NUCLEOTIDE SEQUENCE</scope>
</reference>
<sequence length="157" mass="18312">MQQSVDTTLQTQFPDGSFWPCGSDCPDFDGAYMLYNLFHLTDYRKEALQKAATLYLDHATYHMSDDKVGFLIHRKDSQPSQWVSRPHFVWEEGKTHATEELRDDNPERMKIMLGSWFYPLSISLANEIAENSERFAGPYRLCKMSQHECNVTDRFCV</sequence>
<protein>
    <submittedName>
        <fullName evidence="1">Uncharacterized protein</fullName>
    </submittedName>
</protein>
<evidence type="ECO:0000313" key="1">
    <source>
        <dbReference type="EMBL" id="MPN57555.1"/>
    </source>
</evidence>
<gene>
    <name evidence="1" type="ORF">SDC9_205249</name>
</gene>
<name>A0A645J1J3_9ZZZZ</name>